<feature type="binding site" evidence="2">
    <location>
        <position position="73"/>
    </location>
    <ligand>
        <name>Mg(2+)</name>
        <dbReference type="ChEBI" id="CHEBI:18420"/>
        <label>4</label>
    </ligand>
</feature>
<dbReference type="InterPro" id="IPR036921">
    <property type="entry name" value="PurM-like_N_sf"/>
</dbReference>
<dbReference type="HAMAP" id="MF_02128">
    <property type="entry name" value="TMP_kinase"/>
    <property type="match status" value="1"/>
</dbReference>
<comment type="pathway">
    <text evidence="2">Cofactor biosynthesis; thiamine diphosphate biosynthesis; thiamine diphosphate from thiamine phosphate: step 1/1.</text>
</comment>
<feature type="binding site" evidence="2">
    <location>
        <position position="73"/>
    </location>
    <ligand>
        <name>Mg(2+)</name>
        <dbReference type="ChEBI" id="CHEBI:18420"/>
        <label>3</label>
    </ligand>
</feature>
<dbReference type="GO" id="GO:0009030">
    <property type="term" value="F:thiamine-phosphate kinase activity"/>
    <property type="evidence" value="ECO:0007669"/>
    <property type="project" value="UniProtKB-UniRule"/>
</dbReference>
<name>A0A2K9AKE2_9GAMM</name>
<gene>
    <name evidence="2 3" type="primary">thiL</name>
    <name evidence="3" type="ORF">CW740_02160</name>
</gene>
<feature type="binding site" evidence="2">
    <location>
        <position position="318"/>
    </location>
    <ligand>
        <name>substrate</name>
    </ligand>
</feature>
<feature type="binding site" evidence="2">
    <location>
        <position position="213"/>
    </location>
    <ligand>
        <name>Mg(2+)</name>
        <dbReference type="ChEBI" id="CHEBI:18420"/>
        <label>5</label>
    </ligand>
</feature>
<evidence type="ECO:0000256" key="2">
    <source>
        <dbReference type="HAMAP-Rule" id="MF_02128"/>
    </source>
</evidence>
<dbReference type="GO" id="GO:0005524">
    <property type="term" value="F:ATP binding"/>
    <property type="evidence" value="ECO:0007669"/>
    <property type="project" value="UniProtKB-UniRule"/>
</dbReference>
<dbReference type="Pfam" id="PF02769">
    <property type="entry name" value="AIRS_C"/>
    <property type="match status" value="1"/>
</dbReference>
<dbReference type="CDD" id="cd02194">
    <property type="entry name" value="ThiL"/>
    <property type="match status" value="1"/>
</dbReference>
<dbReference type="PANTHER" id="PTHR30270:SF0">
    <property type="entry name" value="THIAMINE-MONOPHOSPHATE KINASE"/>
    <property type="match status" value="1"/>
</dbReference>
<comment type="miscellaneous">
    <text evidence="2">Reaction mechanism of ThiL seems to utilize a direct, inline transfer of the gamma-phosphate of ATP to TMP rather than a phosphorylated enzyme intermediate.</text>
</comment>
<feature type="binding site" evidence="2">
    <location>
        <position position="52"/>
    </location>
    <ligand>
        <name>substrate</name>
    </ligand>
</feature>
<comment type="function">
    <text evidence="2">Catalyzes the ATP-dependent phosphorylation of thiamine-monophosphate (TMP) to form thiamine-pyrophosphate (TPP), the active form of vitamin B1.</text>
</comment>
<keyword evidence="1 2" id="KW-0784">Thiamine biosynthesis</keyword>
<feature type="binding site" evidence="2">
    <location>
        <position position="28"/>
    </location>
    <ligand>
        <name>Mg(2+)</name>
        <dbReference type="ChEBI" id="CHEBI:18420"/>
        <label>4</label>
    </ligand>
</feature>
<accession>A0A2K9AKE2</accession>
<dbReference type="GO" id="GO:0009229">
    <property type="term" value="P:thiamine diphosphate biosynthetic process"/>
    <property type="evidence" value="ECO:0007669"/>
    <property type="project" value="UniProtKB-UniRule"/>
</dbReference>
<dbReference type="GO" id="GO:0000287">
    <property type="term" value="F:magnesium ion binding"/>
    <property type="evidence" value="ECO:0007669"/>
    <property type="project" value="UniProtKB-UniRule"/>
</dbReference>
<proteinExistence type="inferred from homology"/>
<dbReference type="SUPFAM" id="SSF56042">
    <property type="entry name" value="PurM C-terminal domain-like"/>
    <property type="match status" value="1"/>
</dbReference>
<dbReference type="InterPro" id="IPR010918">
    <property type="entry name" value="PurM-like_C_dom"/>
</dbReference>
<keyword evidence="2" id="KW-0547">Nucleotide-binding</keyword>
<dbReference type="KEGG" id="kpd:CW740_02160"/>
<dbReference type="Pfam" id="PF00586">
    <property type="entry name" value="AIRS"/>
    <property type="match status" value="1"/>
</dbReference>
<dbReference type="InterPro" id="IPR006283">
    <property type="entry name" value="ThiL-like"/>
</dbReference>
<dbReference type="Gene3D" id="3.30.1330.10">
    <property type="entry name" value="PurM-like, N-terminal domain"/>
    <property type="match status" value="1"/>
</dbReference>
<dbReference type="NCBIfam" id="TIGR01379">
    <property type="entry name" value="thiL"/>
    <property type="match status" value="1"/>
</dbReference>
<comment type="similarity">
    <text evidence="2">Belongs to the thiamine-monophosphate kinase family.</text>
</comment>
<feature type="binding site" evidence="2">
    <location>
        <position position="43"/>
    </location>
    <ligand>
        <name>Mg(2+)</name>
        <dbReference type="ChEBI" id="CHEBI:18420"/>
        <label>4</label>
    </ligand>
</feature>
<keyword evidence="2" id="KW-0479">Metal-binding</keyword>
<evidence type="ECO:0000256" key="1">
    <source>
        <dbReference type="ARBA" id="ARBA00022977"/>
    </source>
</evidence>
<dbReference type="InterPro" id="IPR016188">
    <property type="entry name" value="PurM-like_N"/>
</dbReference>
<feature type="binding site" evidence="2">
    <location>
        <position position="210"/>
    </location>
    <ligand>
        <name>Mg(2+)</name>
        <dbReference type="ChEBI" id="CHEBI:18420"/>
        <label>3</label>
    </ligand>
</feature>
<feature type="binding site" evidence="2">
    <location>
        <position position="45"/>
    </location>
    <ligand>
        <name>Mg(2+)</name>
        <dbReference type="ChEBI" id="CHEBI:18420"/>
        <label>1</label>
    </ligand>
</feature>
<dbReference type="PIRSF" id="PIRSF005303">
    <property type="entry name" value="Thiam_monoph_kin"/>
    <property type="match status" value="1"/>
</dbReference>
<feature type="binding site" evidence="2">
    <location>
        <position position="120"/>
    </location>
    <ligand>
        <name>Mg(2+)</name>
        <dbReference type="ChEBI" id="CHEBI:18420"/>
        <label>1</label>
    </ligand>
</feature>
<dbReference type="EMBL" id="CP025120">
    <property type="protein sequence ID" value="AUD78102.1"/>
    <property type="molecule type" value="Genomic_DNA"/>
</dbReference>
<dbReference type="GO" id="GO:0009228">
    <property type="term" value="P:thiamine biosynthetic process"/>
    <property type="evidence" value="ECO:0007669"/>
    <property type="project" value="UniProtKB-KW"/>
</dbReference>
<feature type="binding site" evidence="2">
    <location>
        <position position="28"/>
    </location>
    <ligand>
        <name>Mg(2+)</name>
        <dbReference type="ChEBI" id="CHEBI:18420"/>
        <label>3</label>
    </ligand>
</feature>
<comment type="caution">
    <text evidence="2">Lacks conserved residue(s) required for the propagation of feature annotation.</text>
</comment>
<comment type="catalytic activity">
    <reaction evidence="2">
        <text>thiamine phosphate + ATP = thiamine diphosphate + ADP</text>
        <dbReference type="Rhea" id="RHEA:15913"/>
        <dbReference type="ChEBI" id="CHEBI:30616"/>
        <dbReference type="ChEBI" id="CHEBI:37575"/>
        <dbReference type="ChEBI" id="CHEBI:58937"/>
        <dbReference type="ChEBI" id="CHEBI:456216"/>
        <dbReference type="EC" id="2.7.4.16"/>
    </reaction>
</comment>
<evidence type="ECO:0000313" key="3">
    <source>
        <dbReference type="EMBL" id="AUD78102.1"/>
    </source>
</evidence>
<sequence length="323" mass="35231">MKEFELIKEYFSFSQSHSDTVIEGVGDDCAVLAVPDNRQLVTSVDTLVDGVHFFSDIDPADIAYKSLAVNVSDLAAMGAKPLGFTLAISLPKADTKWLEIFSRGLKQASEAFDIPLIGGDTTQGPLTITVNVLGTVKTDKALLRKAAQQDDDIWVTGYLGDAAAALKLHDKAQTQALSESEGYLWERLLRPTPPIRFAKKLAKLAHAAIDISDGLSADLGHILEQSHCSAKIKVSSLPLSEQLIDCVGLEMARDYALNGGDDYELCFTAKSSMRNKILNLAEDFKVNVHRIGTIETGDKGNLQLVLDGKPYQPKRQGWQHFSN</sequence>
<feature type="binding site" evidence="2">
    <location>
        <position position="261"/>
    </location>
    <ligand>
        <name>substrate</name>
    </ligand>
</feature>
<dbReference type="InterPro" id="IPR036676">
    <property type="entry name" value="PurM-like_C_sf"/>
</dbReference>
<feature type="binding site" evidence="2">
    <location>
        <begin position="119"/>
        <end position="120"/>
    </location>
    <ligand>
        <name>ATP</name>
        <dbReference type="ChEBI" id="CHEBI:30616"/>
    </ligand>
</feature>
<dbReference type="UniPathway" id="UPA00060">
    <property type="reaction ID" value="UER00142"/>
</dbReference>
<dbReference type="AlphaFoldDB" id="A0A2K9AKE2"/>
<organism evidence="3 4">
    <name type="scientific">Kangiella profundi</name>
    <dbReference type="NCBI Taxonomy" id="1561924"/>
    <lineage>
        <taxon>Bacteria</taxon>
        <taxon>Pseudomonadati</taxon>
        <taxon>Pseudomonadota</taxon>
        <taxon>Gammaproteobacteria</taxon>
        <taxon>Kangiellales</taxon>
        <taxon>Kangiellaceae</taxon>
        <taxon>Kangiella</taxon>
    </lineage>
</organism>
<feature type="binding site" evidence="2">
    <location>
        <position position="73"/>
    </location>
    <ligand>
        <name>Mg(2+)</name>
        <dbReference type="ChEBI" id="CHEBI:18420"/>
        <label>2</label>
    </ligand>
</feature>
<dbReference type="Gene3D" id="3.90.650.10">
    <property type="entry name" value="PurM-like C-terminal domain"/>
    <property type="match status" value="1"/>
</dbReference>
<evidence type="ECO:0000313" key="4">
    <source>
        <dbReference type="Proteomes" id="UP000232693"/>
    </source>
</evidence>
<feature type="binding site" evidence="2">
    <location>
        <position position="212"/>
    </location>
    <ligand>
        <name>ATP</name>
        <dbReference type="ChEBI" id="CHEBI:30616"/>
    </ligand>
</feature>
<dbReference type="RefSeq" id="WP_106645983.1">
    <property type="nucleotide sequence ID" value="NZ_BMGO01000002.1"/>
</dbReference>
<keyword evidence="2" id="KW-0460">Magnesium</keyword>
<reference evidence="3 4" key="1">
    <citation type="submission" date="2017-12" db="EMBL/GenBank/DDBJ databases">
        <title>Kangiella profundi FT102 completed genome.</title>
        <authorList>
            <person name="Xu J."/>
            <person name="Wang J."/>
            <person name="Lu Y."/>
        </authorList>
    </citation>
    <scope>NUCLEOTIDE SEQUENCE [LARGE SCALE GENOMIC DNA]</scope>
    <source>
        <strain evidence="3 4">FT102</strain>
    </source>
</reference>
<keyword evidence="4" id="KW-1185">Reference proteome</keyword>
<dbReference type="EC" id="2.7.4.16" evidence="2"/>
<dbReference type="OrthoDB" id="9802811at2"/>
<protein>
    <recommendedName>
        <fullName evidence="2">Thiamine-monophosphate kinase</fullName>
        <shortName evidence="2">TMP kinase</shortName>
        <shortName evidence="2">Thiamine-phosphate kinase</shortName>
        <ecNumber evidence="2">2.7.4.16</ecNumber>
    </recommendedName>
</protein>
<dbReference type="Proteomes" id="UP000232693">
    <property type="component" value="Chromosome"/>
</dbReference>
<dbReference type="SUPFAM" id="SSF55326">
    <property type="entry name" value="PurM N-terminal domain-like"/>
    <property type="match status" value="1"/>
</dbReference>
<feature type="binding site" evidence="2">
    <location>
        <position position="144"/>
    </location>
    <ligand>
        <name>ATP</name>
        <dbReference type="ChEBI" id="CHEBI:30616"/>
    </ligand>
</feature>
<feature type="binding site" evidence="2">
    <location>
        <position position="45"/>
    </location>
    <ligand>
        <name>Mg(2+)</name>
        <dbReference type="ChEBI" id="CHEBI:18420"/>
        <label>2</label>
    </ligand>
</feature>
<dbReference type="PANTHER" id="PTHR30270">
    <property type="entry name" value="THIAMINE-MONOPHOSPHATE KINASE"/>
    <property type="match status" value="1"/>
</dbReference>
<keyword evidence="2 3" id="KW-0418">Kinase</keyword>
<keyword evidence="2" id="KW-0808">Transferase</keyword>
<keyword evidence="2" id="KW-0067">ATP-binding</keyword>